<reference evidence="3" key="1">
    <citation type="submission" date="2022-07" db="EMBL/GenBank/DDBJ databases">
        <title>Marinobacter iranensis a new bacterium isolate from a hipersaline lake in Iran.</title>
        <authorList>
            <person name="Mohammad A.M.A."/>
            <person name="Cristina S.-P."/>
            <person name="Antonio V."/>
        </authorList>
    </citation>
    <scope>NUCLEOTIDE SEQUENCE</scope>
    <source>
        <strain evidence="3">71-i</strain>
    </source>
</reference>
<comment type="caution">
    <text evidence="3">The sequence shown here is derived from an EMBL/GenBank/DDBJ whole genome shotgun (WGS) entry which is preliminary data.</text>
</comment>
<proteinExistence type="predicted"/>
<feature type="domain" description="MvdD-like pre-ATP grasp" evidence="2">
    <location>
        <begin position="5"/>
        <end position="120"/>
    </location>
</feature>
<dbReference type="PANTHER" id="PTHR21621">
    <property type="entry name" value="RIBOSOMAL PROTEIN S6 MODIFICATION PROTEIN"/>
    <property type="match status" value="1"/>
</dbReference>
<evidence type="ECO:0008006" key="5">
    <source>
        <dbReference type="Google" id="ProtNLM"/>
    </source>
</evidence>
<evidence type="ECO:0000313" key="3">
    <source>
        <dbReference type="EMBL" id="MDF0750154.1"/>
    </source>
</evidence>
<keyword evidence="4" id="KW-1185">Reference proteome</keyword>
<dbReference type="RefSeq" id="WP_275705674.1">
    <property type="nucleotide sequence ID" value="NZ_JANCMW010000003.1"/>
</dbReference>
<dbReference type="Proteomes" id="UP001143391">
    <property type="component" value="Unassembled WGS sequence"/>
</dbReference>
<accession>A0ABT5Y9B1</accession>
<evidence type="ECO:0000259" key="2">
    <source>
        <dbReference type="Pfam" id="PF21068"/>
    </source>
</evidence>
<name>A0ABT5Y9B1_9GAMM</name>
<dbReference type="Gene3D" id="3.30.470.20">
    <property type="entry name" value="ATP-grasp fold, B domain"/>
    <property type="match status" value="1"/>
</dbReference>
<dbReference type="InterPro" id="IPR013651">
    <property type="entry name" value="ATP-grasp_RimK-type"/>
</dbReference>
<protein>
    <recommendedName>
        <fullName evidence="5">ATP-grasp domain-containing protein</fullName>
    </recommendedName>
</protein>
<gene>
    <name evidence="3" type="ORF">NLU14_07900</name>
</gene>
<sequence length="328" mass="37683">MIKNNVLVITNKEDVTVDFVIEALKVNKINYYRFNTEDIGSNISISFDSAGYALFDHKKSKIIKINEFGSIYFRRPKLPPPMPGLTIGEQQFYLNEISTYLEGIYRNLSSNFWLNSVFDIRMIENKPYQIELARSIGFSVPSFCVSNNVNICNDFFRKHDFCIFKPLKVGLIEEPEGVGKVLYTTKVDSNFIEKIKTNGAMPIYLQQQVIKKCDIRVTLVGNKIFGAKILSQNSDISRVDWRRSDSMLAHEKVDIPSKLKDKCLRLCKLFNLNFAAIDFVLDNSDRFWFLEINPNGQWAWIESLLGYPISNEIAELLASGGKDDRTNH</sequence>
<feature type="domain" description="ATP-grasp fold RimK-type" evidence="1">
    <location>
        <begin position="137"/>
        <end position="316"/>
    </location>
</feature>
<evidence type="ECO:0000313" key="4">
    <source>
        <dbReference type="Proteomes" id="UP001143391"/>
    </source>
</evidence>
<dbReference type="Pfam" id="PF08443">
    <property type="entry name" value="RimK"/>
    <property type="match status" value="1"/>
</dbReference>
<dbReference type="Pfam" id="PF21068">
    <property type="entry name" value="ATPgraspMvdD"/>
    <property type="match status" value="1"/>
</dbReference>
<organism evidence="3 4">
    <name type="scientific">Marinobacter iranensis</name>
    <dbReference type="NCBI Taxonomy" id="2962607"/>
    <lineage>
        <taxon>Bacteria</taxon>
        <taxon>Pseudomonadati</taxon>
        <taxon>Pseudomonadota</taxon>
        <taxon>Gammaproteobacteria</taxon>
        <taxon>Pseudomonadales</taxon>
        <taxon>Marinobacteraceae</taxon>
        <taxon>Marinobacter</taxon>
    </lineage>
</organism>
<dbReference type="EMBL" id="JANCMW010000003">
    <property type="protein sequence ID" value="MDF0750154.1"/>
    <property type="molecule type" value="Genomic_DNA"/>
</dbReference>
<dbReference type="PANTHER" id="PTHR21621:SF0">
    <property type="entry name" value="BETA-CITRYLGLUTAMATE SYNTHASE B-RELATED"/>
    <property type="match status" value="1"/>
</dbReference>
<dbReference type="InterPro" id="IPR048936">
    <property type="entry name" value="MvdD-like_ATPgrasp"/>
</dbReference>
<dbReference type="SUPFAM" id="SSF56059">
    <property type="entry name" value="Glutathione synthetase ATP-binding domain-like"/>
    <property type="match status" value="1"/>
</dbReference>
<evidence type="ECO:0000259" key="1">
    <source>
        <dbReference type="Pfam" id="PF08443"/>
    </source>
</evidence>